<reference evidence="2 3" key="1">
    <citation type="submission" date="2017-08" db="EMBL/GenBank/DDBJ databases">
        <authorList>
            <person name="de Groot N.N."/>
        </authorList>
    </citation>
    <scope>NUCLEOTIDE SEQUENCE [LARGE SCALE GENOMIC DNA]</scope>
    <source>
        <strain evidence="2 3">JC228</strain>
    </source>
</reference>
<protein>
    <submittedName>
        <fullName evidence="2">Uncharacterized protein</fullName>
    </submittedName>
</protein>
<gene>
    <name evidence="2" type="ORF">SAMN05877753_102393</name>
</gene>
<dbReference type="AlphaFoldDB" id="A0A285CKW0"/>
<evidence type="ECO:0000313" key="2">
    <source>
        <dbReference type="EMBL" id="SNX68184.1"/>
    </source>
</evidence>
<feature type="coiled-coil region" evidence="1">
    <location>
        <begin position="6"/>
        <end position="66"/>
    </location>
</feature>
<proteinExistence type="predicted"/>
<evidence type="ECO:0000256" key="1">
    <source>
        <dbReference type="SAM" id="Coils"/>
    </source>
</evidence>
<keyword evidence="3" id="KW-1185">Reference proteome</keyword>
<dbReference type="RefSeq" id="WP_097157582.1">
    <property type="nucleotide sequence ID" value="NZ_JBEPMQ010000001.1"/>
</dbReference>
<evidence type="ECO:0000313" key="3">
    <source>
        <dbReference type="Proteomes" id="UP000219546"/>
    </source>
</evidence>
<accession>A0A285CKW0</accession>
<dbReference type="EMBL" id="OAOP01000002">
    <property type="protein sequence ID" value="SNX68184.1"/>
    <property type="molecule type" value="Genomic_DNA"/>
</dbReference>
<dbReference type="Proteomes" id="UP000219546">
    <property type="component" value="Unassembled WGS sequence"/>
</dbReference>
<keyword evidence="1" id="KW-0175">Coiled coil</keyword>
<organism evidence="2 3">
    <name type="scientific">Bacillus oleivorans</name>
    <dbReference type="NCBI Taxonomy" id="1448271"/>
    <lineage>
        <taxon>Bacteria</taxon>
        <taxon>Bacillati</taxon>
        <taxon>Bacillota</taxon>
        <taxon>Bacilli</taxon>
        <taxon>Bacillales</taxon>
        <taxon>Bacillaceae</taxon>
        <taxon>Bacillus</taxon>
    </lineage>
</organism>
<sequence length="78" mass="9099">MIAISSEEVIHQLLQIEKELIELEALFAESFEQREREFIELTNKRVQKAEGDLQTAQVQFEQIKETAAELFPPRKRVG</sequence>
<name>A0A285CKW0_9BACI</name>